<organism evidence="1 2">
    <name type="scientific">Entomophthora muscae</name>
    <dbReference type="NCBI Taxonomy" id="34485"/>
    <lineage>
        <taxon>Eukaryota</taxon>
        <taxon>Fungi</taxon>
        <taxon>Fungi incertae sedis</taxon>
        <taxon>Zoopagomycota</taxon>
        <taxon>Entomophthoromycotina</taxon>
        <taxon>Entomophthoromycetes</taxon>
        <taxon>Entomophthorales</taxon>
        <taxon>Entomophthoraceae</taxon>
        <taxon>Entomophthora</taxon>
    </lineage>
</organism>
<dbReference type="EMBL" id="QTSX02000322">
    <property type="protein sequence ID" value="KAJ9087179.1"/>
    <property type="molecule type" value="Genomic_DNA"/>
</dbReference>
<sequence length="194" mass="21681">MVDVVCLDLTTVNMGFMDTLVDDKPNWLTKIFFNLPKLEILRLQSNSITGMINSKVISNLLESSSVTVKGSKQLKSFALRSLSIPGLDIQTRLIVPFISLFPNLEELDISECRCLAFSVLKETVFVLPFLCYLNISSCSNLVGNVMDLFMTPMLGLEAGRTDTGSRIQIISIGNPQLDKYFQPPPYMEECLSKK</sequence>
<proteinExistence type="predicted"/>
<reference evidence="1" key="1">
    <citation type="submission" date="2022-04" db="EMBL/GenBank/DDBJ databases">
        <title>Genome of the entomopathogenic fungus Entomophthora muscae.</title>
        <authorList>
            <person name="Elya C."/>
            <person name="Lovett B.R."/>
            <person name="Lee E."/>
            <person name="Macias A.M."/>
            <person name="Hajek A.E."/>
            <person name="De Bivort B.L."/>
            <person name="Kasson M.T."/>
            <person name="De Fine Licht H.H."/>
            <person name="Stajich J.E."/>
        </authorList>
    </citation>
    <scope>NUCLEOTIDE SEQUENCE</scope>
    <source>
        <strain evidence="1">Berkeley</strain>
    </source>
</reference>
<accession>A0ACC2UK47</accession>
<name>A0ACC2UK47_9FUNG</name>
<gene>
    <name evidence="1" type="ORF">DSO57_1035686</name>
</gene>
<evidence type="ECO:0000313" key="1">
    <source>
        <dbReference type="EMBL" id="KAJ9087179.1"/>
    </source>
</evidence>
<evidence type="ECO:0000313" key="2">
    <source>
        <dbReference type="Proteomes" id="UP001165960"/>
    </source>
</evidence>
<keyword evidence="2" id="KW-1185">Reference proteome</keyword>
<dbReference type="Proteomes" id="UP001165960">
    <property type="component" value="Unassembled WGS sequence"/>
</dbReference>
<protein>
    <submittedName>
        <fullName evidence="1">Uncharacterized protein</fullName>
    </submittedName>
</protein>
<comment type="caution">
    <text evidence="1">The sequence shown here is derived from an EMBL/GenBank/DDBJ whole genome shotgun (WGS) entry which is preliminary data.</text>
</comment>